<protein>
    <recommendedName>
        <fullName evidence="5">NAB domain-containing protein</fullName>
    </recommendedName>
</protein>
<proteinExistence type="predicted"/>
<keyword evidence="4" id="KW-1185">Reference proteome</keyword>
<feature type="region of interest" description="Disordered" evidence="2">
    <location>
        <begin position="243"/>
        <end position="263"/>
    </location>
</feature>
<dbReference type="AlphaFoldDB" id="A0A067JR97"/>
<dbReference type="STRING" id="180498.A0A067JR97"/>
<dbReference type="Proteomes" id="UP000027138">
    <property type="component" value="Unassembled WGS sequence"/>
</dbReference>
<organism evidence="3 4">
    <name type="scientific">Jatropha curcas</name>
    <name type="common">Barbados nut</name>
    <dbReference type="NCBI Taxonomy" id="180498"/>
    <lineage>
        <taxon>Eukaryota</taxon>
        <taxon>Viridiplantae</taxon>
        <taxon>Streptophyta</taxon>
        <taxon>Embryophyta</taxon>
        <taxon>Tracheophyta</taxon>
        <taxon>Spermatophyta</taxon>
        <taxon>Magnoliopsida</taxon>
        <taxon>eudicotyledons</taxon>
        <taxon>Gunneridae</taxon>
        <taxon>Pentapetalae</taxon>
        <taxon>rosids</taxon>
        <taxon>fabids</taxon>
        <taxon>Malpighiales</taxon>
        <taxon>Euphorbiaceae</taxon>
        <taxon>Crotonoideae</taxon>
        <taxon>Jatropheae</taxon>
        <taxon>Jatropha</taxon>
    </lineage>
</organism>
<dbReference type="EMBL" id="KK914993">
    <property type="protein sequence ID" value="KDP25328.1"/>
    <property type="molecule type" value="Genomic_DNA"/>
</dbReference>
<evidence type="ECO:0008006" key="5">
    <source>
        <dbReference type="Google" id="ProtNLM"/>
    </source>
</evidence>
<dbReference type="OrthoDB" id="10255522at2759"/>
<sequence length="533" mass="62143">MSFIGKSPRARKRELSTLVKVHESQGSAQIKELEGQLTVLRMELESVRSLKNDLEINIEDKEKEARVLGDTNANLHTRISELELISEKKGNEISAMTDKMEENMRQIKNLQVEIDSLRLEKAEEESKRKEVSAQVKVMQQELESFRTDKTELQLQLNIKTKAMSENLIQIERLKDEIARKTTSENGLPQEKEILKLEVNSLHEKNRQLEELLESRKNDRLEENEASSQIMALKEKVNSLQRELDSLQSEDATENKEHRLTKHRSLDFARSLHIDPNISPRQRSSTVSPRYRSVDSTRLNHNVLERKIDELAAKFEMKTENHIRLLSQRIRVAEQIHVETRESCKKIQAKLDQENKQLNEKKATYEAEVKKMKDMLLKQGSNILTGLDLMVRKLDEENDNFINRISRISDELQIVNNWITKKDNEIKKLKHNLENLEEEEFLLREKVGKLETELNAAVLEPSKQDAASTASQLERRVEDLEQQLKERDQILSSLGDEKRDAIRQLCILIDYHRHRCDRLKEAVAKMNVKFKKSA</sequence>
<feature type="coiled-coil region" evidence="1">
    <location>
        <begin position="30"/>
        <end position="155"/>
    </location>
</feature>
<reference evidence="3 4" key="1">
    <citation type="journal article" date="2014" name="PLoS ONE">
        <title>Global Analysis of Gene Expression Profiles in Physic Nut (Jatropha curcas L.) Seedlings Exposed to Salt Stress.</title>
        <authorList>
            <person name="Zhang L."/>
            <person name="Zhang C."/>
            <person name="Wu P."/>
            <person name="Chen Y."/>
            <person name="Li M."/>
            <person name="Jiang H."/>
            <person name="Wu G."/>
        </authorList>
    </citation>
    <scope>NUCLEOTIDE SEQUENCE [LARGE SCALE GENOMIC DNA]</scope>
    <source>
        <strain evidence="4">cv. GZQX0401</strain>
        <tissue evidence="3">Young leaves</tissue>
    </source>
</reference>
<evidence type="ECO:0000313" key="3">
    <source>
        <dbReference type="EMBL" id="KDP25328.1"/>
    </source>
</evidence>
<name>A0A067JR97_JATCU</name>
<keyword evidence="1" id="KW-0175">Coiled coil</keyword>
<gene>
    <name evidence="3" type="ORF">JCGZ_20484</name>
</gene>
<evidence type="ECO:0000313" key="4">
    <source>
        <dbReference type="Proteomes" id="UP000027138"/>
    </source>
</evidence>
<dbReference type="PANTHER" id="PTHR47357">
    <property type="entry name" value="COP1-INTERACTIVE PROTEIN 1"/>
    <property type="match status" value="1"/>
</dbReference>
<dbReference type="GO" id="GO:0005856">
    <property type="term" value="C:cytoskeleton"/>
    <property type="evidence" value="ECO:0007669"/>
    <property type="project" value="TreeGrafter"/>
</dbReference>
<dbReference type="GO" id="GO:0005200">
    <property type="term" value="F:structural constituent of cytoskeleton"/>
    <property type="evidence" value="ECO:0007669"/>
    <property type="project" value="TreeGrafter"/>
</dbReference>
<accession>A0A067JR97</accession>
<evidence type="ECO:0000256" key="1">
    <source>
        <dbReference type="SAM" id="Coils"/>
    </source>
</evidence>
<dbReference type="PANTHER" id="PTHR47357:SF4">
    <property type="entry name" value="MYOSIN HEAVY CHAIN-LIKE PROTEIN"/>
    <property type="match status" value="1"/>
</dbReference>
<feature type="coiled-coil region" evidence="1">
    <location>
        <begin position="293"/>
        <end position="496"/>
    </location>
</feature>
<feature type="compositionally biased region" description="Basic and acidic residues" evidence="2">
    <location>
        <begin position="252"/>
        <end position="263"/>
    </location>
</feature>
<evidence type="ECO:0000256" key="2">
    <source>
        <dbReference type="SAM" id="MobiDB-lite"/>
    </source>
</evidence>